<dbReference type="GO" id="GO:0005811">
    <property type="term" value="C:lipid droplet"/>
    <property type="evidence" value="ECO:0007669"/>
    <property type="project" value="TreeGrafter"/>
</dbReference>
<evidence type="ECO:0000259" key="5">
    <source>
        <dbReference type="PROSITE" id="PS51635"/>
    </source>
</evidence>
<dbReference type="GO" id="GO:0055088">
    <property type="term" value="P:lipid homeostasis"/>
    <property type="evidence" value="ECO:0007669"/>
    <property type="project" value="TreeGrafter"/>
</dbReference>
<evidence type="ECO:0000313" key="6">
    <source>
        <dbReference type="Proteomes" id="UP000694867"/>
    </source>
</evidence>
<evidence type="ECO:0000256" key="3">
    <source>
        <dbReference type="SAM" id="MobiDB-lite"/>
    </source>
</evidence>
<dbReference type="RefSeq" id="XP_003747920.1">
    <property type="nucleotide sequence ID" value="XM_003747872.2"/>
</dbReference>
<feature type="active site" description="Nucleophile" evidence="2">
    <location>
        <position position="56"/>
    </location>
</feature>
<feature type="transmembrane region" description="Helical" evidence="4">
    <location>
        <begin position="328"/>
        <end position="347"/>
    </location>
</feature>
<dbReference type="GO" id="GO:0019433">
    <property type="term" value="P:triglyceride catabolic process"/>
    <property type="evidence" value="ECO:0007669"/>
    <property type="project" value="TreeGrafter"/>
</dbReference>
<accession>A0AAJ6QYF6</accession>
<protein>
    <submittedName>
        <fullName evidence="7">Patanin-like phospholipase domain-containing protein</fullName>
    </submittedName>
</protein>
<evidence type="ECO:0000256" key="4">
    <source>
        <dbReference type="SAM" id="Phobius"/>
    </source>
</evidence>
<feature type="compositionally biased region" description="Basic and acidic residues" evidence="3">
    <location>
        <begin position="372"/>
        <end position="381"/>
    </location>
</feature>
<keyword evidence="6" id="KW-1185">Reference proteome</keyword>
<organism evidence="6 7">
    <name type="scientific">Galendromus occidentalis</name>
    <name type="common">western predatory mite</name>
    <dbReference type="NCBI Taxonomy" id="34638"/>
    <lineage>
        <taxon>Eukaryota</taxon>
        <taxon>Metazoa</taxon>
        <taxon>Ecdysozoa</taxon>
        <taxon>Arthropoda</taxon>
        <taxon>Chelicerata</taxon>
        <taxon>Arachnida</taxon>
        <taxon>Acari</taxon>
        <taxon>Parasitiformes</taxon>
        <taxon>Mesostigmata</taxon>
        <taxon>Gamasina</taxon>
        <taxon>Phytoseioidea</taxon>
        <taxon>Phytoseiidae</taxon>
        <taxon>Typhlodrominae</taxon>
        <taxon>Galendromus</taxon>
    </lineage>
</organism>
<feature type="active site" description="Proton acceptor" evidence="2">
    <location>
        <position position="175"/>
    </location>
</feature>
<keyword evidence="2" id="KW-0378">Hydrolase</keyword>
<dbReference type="InterPro" id="IPR016035">
    <property type="entry name" value="Acyl_Trfase/lysoPLipase"/>
</dbReference>
<name>A0AAJ6QYF6_9ACAR</name>
<dbReference type="Pfam" id="PF01734">
    <property type="entry name" value="Patatin"/>
    <property type="match status" value="1"/>
</dbReference>
<dbReference type="Gene3D" id="3.40.1090.10">
    <property type="entry name" value="Cytosolic phospholipase A2 catalytic domain"/>
    <property type="match status" value="2"/>
</dbReference>
<dbReference type="SUPFAM" id="SSF52151">
    <property type="entry name" value="FabD/lysophospholipase-like"/>
    <property type="match status" value="1"/>
</dbReference>
<dbReference type="PROSITE" id="PS51635">
    <property type="entry name" value="PNPLA"/>
    <property type="match status" value="1"/>
</dbReference>
<feature type="short sequence motif" description="GXGXXG" evidence="2">
    <location>
        <begin position="25"/>
        <end position="30"/>
    </location>
</feature>
<evidence type="ECO:0000256" key="2">
    <source>
        <dbReference type="PROSITE-ProRule" id="PRU01161"/>
    </source>
</evidence>
<evidence type="ECO:0000256" key="1">
    <source>
        <dbReference type="ARBA" id="ARBA00023098"/>
    </source>
</evidence>
<feature type="short sequence motif" description="DGA/G" evidence="2">
    <location>
        <begin position="175"/>
        <end position="177"/>
    </location>
</feature>
<feature type="region of interest" description="Disordered" evidence="3">
    <location>
        <begin position="371"/>
        <end position="392"/>
    </location>
</feature>
<feature type="short sequence motif" description="GXSXG" evidence="2">
    <location>
        <begin position="54"/>
        <end position="58"/>
    </location>
</feature>
<dbReference type="AlphaFoldDB" id="A0AAJ6QYF6"/>
<dbReference type="PANTHER" id="PTHR12406:SF41">
    <property type="entry name" value="BRUMMER, ISOFORM B-RELATED"/>
    <property type="match status" value="1"/>
</dbReference>
<dbReference type="PANTHER" id="PTHR12406">
    <property type="entry name" value="CALCIUM-INDEPENDENT PHOSPHOLIPASE A2 IPLA2 -RELATED"/>
    <property type="match status" value="1"/>
</dbReference>
<keyword evidence="4" id="KW-1133">Transmembrane helix</keyword>
<dbReference type="Proteomes" id="UP000694867">
    <property type="component" value="Unplaced"/>
</dbReference>
<dbReference type="GO" id="GO:0016020">
    <property type="term" value="C:membrane"/>
    <property type="evidence" value="ECO:0007669"/>
    <property type="project" value="TreeGrafter"/>
</dbReference>
<proteinExistence type="predicted"/>
<keyword evidence="2" id="KW-0442">Lipid degradation</keyword>
<keyword evidence="1 2" id="KW-0443">Lipid metabolism</keyword>
<reference evidence="7" key="1">
    <citation type="submission" date="2025-08" db="UniProtKB">
        <authorList>
            <consortium name="RefSeq"/>
        </authorList>
    </citation>
    <scope>IDENTIFICATION</scope>
</reference>
<dbReference type="GeneID" id="100898521"/>
<dbReference type="KEGG" id="goe:100898521"/>
<feature type="compositionally biased region" description="Basic residues" evidence="3">
    <location>
        <begin position="382"/>
        <end position="392"/>
    </location>
</feature>
<feature type="domain" description="PNPLA" evidence="5">
    <location>
        <begin position="21"/>
        <end position="188"/>
    </location>
</feature>
<dbReference type="GO" id="GO:0004806">
    <property type="term" value="F:triacylglycerol lipase activity"/>
    <property type="evidence" value="ECO:0007669"/>
    <property type="project" value="TreeGrafter"/>
</dbReference>
<sequence length="392" mass="43572">MSSDPETPTQADPSLSDHAHLSFSGGGFLGIYHAGVLQAFKDFAPEITTRKVLGASSGALASCFLVCDLPVERAVDVVARMAVHCRSLSLGPLDPGFDIFNIMRDGLEKCLPEDAHIRCSGRMFISVTRAFSQRNEIISVFDSREELINAVMASCFIPYFLGIIAPRVKGVFYIDGGFSVNEPVHDEFTVTVSPFPNRGTVIRPRKEMFPISTMPSSIITMYKTVAAPPLEKLIEICQQGYEDAVHYLRTHNLLSCRECSESRRKTSMKKKNKKGSAIACSKCDSLISLSRSPRMEEKYLKPFIDAAAAERKHRELHPLVSTRAVQTLIVLFSLLALPITSVVTWALRVYRYLVEHSTFVGYVKQITSQNETHLEGSEGRGKSFRGRSYPHS</sequence>
<keyword evidence="4" id="KW-0812">Transmembrane</keyword>
<dbReference type="GO" id="GO:0005737">
    <property type="term" value="C:cytoplasm"/>
    <property type="evidence" value="ECO:0007669"/>
    <property type="project" value="TreeGrafter"/>
</dbReference>
<keyword evidence="4" id="KW-0472">Membrane</keyword>
<dbReference type="InterPro" id="IPR033562">
    <property type="entry name" value="PLPL"/>
</dbReference>
<evidence type="ECO:0000313" key="7">
    <source>
        <dbReference type="RefSeq" id="XP_003747920.1"/>
    </source>
</evidence>
<gene>
    <name evidence="7" type="primary">LOC100898521</name>
</gene>
<dbReference type="InterPro" id="IPR002641">
    <property type="entry name" value="PNPLA_dom"/>
</dbReference>